<dbReference type="Gene3D" id="3.30.160.150">
    <property type="entry name" value="Lipoprotein like domain"/>
    <property type="match status" value="1"/>
</dbReference>
<dbReference type="Pfam" id="PF04390">
    <property type="entry name" value="LptE"/>
    <property type="match status" value="1"/>
</dbReference>
<dbReference type="PROSITE" id="PS51257">
    <property type="entry name" value="PROKAR_LIPOPROTEIN"/>
    <property type="match status" value="1"/>
</dbReference>
<evidence type="ECO:0000313" key="1">
    <source>
        <dbReference type="EMBL" id="MBI3013833.1"/>
    </source>
</evidence>
<dbReference type="GO" id="GO:0019867">
    <property type="term" value="C:outer membrane"/>
    <property type="evidence" value="ECO:0007669"/>
    <property type="project" value="InterPro"/>
</dbReference>
<name>A0A932GMV7_UNCTE</name>
<organism evidence="1 2">
    <name type="scientific">Tectimicrobiota bacterium</name>
    <dbReference type="NCBI Taxonomy" id="2528274"/>
    <lineage>
        <taxon>Bacteria</taxon>
        <taxon>Pseudomonadati</taxon>
        <taxon>Nitrospinota/Tectimicrobiota group</taxon>
        <taxon>Candidatus Tectimicrobiota</taxon>
    </lineage>
</organism>
<accession>A0A932GMV7</accession>
<protein>
    <submittedName>
        <fullName evidence="1">LptE family protein</fullName>
    </submittedName>
</protein>
<evidence type="ECO:0000313" key="2">
    <source>
        <dbReference type="Proteomes" id="UP000741360"/>
    </source>
</evidence>
<gene>
    <name evidence="1" type="ORF">HYY65_01925</name>
</gene>
<comment type="caution">
    <text evidence="1">The sequence shown here is derived from an EMBL/GenBank/DDBJ whole genome shotgun (WGS) entry which is preliminary data.</text>
</comment>
<dbReference type="GO" id="GO:0043165">
    <property type="term" value="P:Gram-negative-bacterium-type cell outer membrane assembly"/>
    <property type="evidence" value="ECO:0007669"/>
    <property type="project" value="InterPro"/>
</dbReference>
<dbReference type="Proteomes" id="UP000741360">
    <property type="component" value="Unassembled WGS sequence"/>
</dbReference>
<proteinExistence type="predicted"/>
<dbReference type="AlphaFoldDB" id="A0A932GMV7"/>
<sequence length="172" mass="19057">MSRPKALVRAVPLLVLLLAGCGYQLVGKARSLPPDIQKVAIVQFENHSQKPGVERTLTDAVKEEFIADGRLTLTSGETADLLVTAAIRAYTLEPVTFNPSDRVNDYRLYLEADVTVRDLVRKKLWLKQRLSTKTDFRVTADVASSDVAESAAARHGSREFAQQFLNLVLEGF</sequence>
<reference evidence="1" key="1">
    <citation type="submission" date="2020-07" db="EMBL/GenBank/DDBJ databases">
        <title>Huge and variable diversity of episymbiotic CPR bacteria and DPANN archaea in groundwater ecosystems.</title>
        <authorList>
            <person name="He C.Y."/>
            <person name="Keren R."/>
            <person name="Whittaker M."/>
            <person name="Farag I.F."/>
            <person name="Doudna J."/>
            <person name="Cate J.H.D."/>
            <person name="Banfield J.F."/>
        </authorList>
    </citation>
    <scope>NUCLEOTIDE SEQUENCE</scope>
    <source>
        <strain evidence="1">NC_groundwater_717_Ag_S-0.2um_59_8</strain>
    </source>
</reference>
<dbReference type="EMBL" id="JACPSX010000032">
    <property type="protein sequence ID" value="MBI3013833.1"/>
    <property type="molecule type" value="Genomic_DNA"/>
</dbReference>
<dbReference type="InterPro" id="IPR007485">
    <property type="entry name" value="LPS_assembly_LptE"/>
</dbReference>